<sequence>MATEWDSSSLLSFDGGGIRGYASLCILEELMNRIGVIEGDPEKLQNLFEREPRERQPETSEAQSSFHPHISPFQQQLDIPFLPCHYFDYIIGASTGGLIAIMLGRFRMSVDQAKAQYEQLGNTVFGFPRIFHYRSPLFATRCKFSAKRLATAVNVVANKHGGGRVAETLHQGISFKSDPDLCKTLVVAHVEVYGQSTGPSKVMDSAHIFRPYDLTAAGGPMARNPGYACELPVQVVARATTAAPTYFKPEEIKVPGGETWRFKDGGMRANNPTEEGKREVEYRAGKKPDFVVSIGTCSRNGPLFTGHPRGGGLRDTLNVVWDAIRRLTDPVRIHESMYNDYRKVIPGYFRFDDQTSDEWKDIKMDDWKGDRQNGPGSKTLNQIKALVNDYARDNEDIINRCAEQLVRRRRLRALNEGMWERNRDDLKQHLKTHPVDVECFEEQRWAWA</sequence>
<gene>
    <name evidence="1" type="ORF">O1611_g7385</name>
</gene>
<reference evidence="1" key="1">
    <citation type="submission" date="2022-12" db="EMBL/GenBank/DDBJ databases">
        <title>Genome Sequence of Lasiodiplodia mahajangana.</title>
        <authorList>
            <person name="Buettner E."/>
        </authorList>
    </citation>
    <scope>NUCLEOTIDE SEQUENCE</scope>
    <source>
        <strain evidence="1">VT137</strain>
    </source>
</reference>
<evidence type="ECO:0000313" key="1">
    <source>
        <dbReference type="EMBL" id="KAJ8126253.1"/>
    </source>
</evidence>
<comment type="caution">
    <text evidence="1">The sequence shown here is derived from an EMBL/GenBank/DDBJ whole genome shotgun (WGS) entry which is preliminary data.</text>
</comment>
<dbReference type="EMBL" id="JAPUUL010001945">
    <property type="protein sequence ID" value="KAJ8126253.1"/>
    <property type="molecule type" value="Genomic_DNA"/>
</dbReference>
<proteinExistence type="predicted"/>
<accession>A0ACC2JGA2</accession>
<name>A0ACC2JGA2_9PEZI</name>
<evidence type="ECO:0000313" key="2">
    <source>
        <dbReference type="Proteomes" id="UP001153332"/>
    </source>
</evidence>
<dbReference type="Proteomes" id="UP001153332">
    <property type="component" value="Unassembled WGS sequence"/>
</dbReference>
<organism evidence="1 2">
    <name type="scientific">Lasiodiplodia mahajangana</name>
    <dbReference type="NCBI Taxonomy" id="1108764"/>
    <lineage>
        <taxon>Eukaryota</taxon>
        <taxon>Fungi</taxon>
        <taxon>Dikarya</taxon>
        <taxon>Ascomycota</taxon>
        <taxon>Pezizomycotina</taxon>
        <taxon>Dothideomycetes</taxon>
        <taxon>Dothideomycetes incertae sedis</taxon>
        <taxon>Botryosphaeriales</taxon>
        <taxon>Botryosphaeriaceae</taxon>
        <taxon>Lasiodiplodia</taxon>
    </lineage>
</organism>
<protein>
    <submittedName>
        <fullName evidence="1">Uncharacterized protein</fullName>
    </submittedName>
</protein>
<keyword evidence="2" id="KW-1185">Reference proteome</keyword>